<name>I4CBE1_DESTA</name>
<reference evidence="2" key="1">
    <citation type="submission" date="2012-06" db="EMBL/GenBank/DDBJ databases">
        <title>Complete sequence of chromosome of Desulfomonile tiedjei DSM 6799.</title>
        <authorList>
            <person name="Lucas S."/>
            <person name="Copeland A."/>
            <person name="Lapidus A."/>
            <person name="Glavina del Rio T."/>
            <person name="Dalin E."/>
            <person name="Tice H."/>
            <person name="Bruce D."/>
            <person name="Goodwin L."/>
            <person name="Pitluck S."/>
            <person name="Peters L."/>
            <person name="Ovchinnikova G."/>
            <person name="Zeytun A."/>
            <person name="Lu M."/>
            <person name="Kyrpides N."/>
            <person name="Mavromatis K."/>
            <person name="Ivanova N."/>
            <person name="Brettin T."/>
            <person name="Detter J.C."/>
            <person name="Han C."/>
            <person name="Larimer F."/>
            <person name="Land M."/>
            <person name="Hauser L."/>
            <person name="Markowitz V."/>
            <person name="Cheng J.-F."/>
            <person name="Hugenholtz P."/>
            <person name="Woyke T."/>
            <person name="Wu D."/>
            <person name="Spring S."/>
            <person name="Schroeder M."/>
            <person name="Brambilla E."/>
            <person name="Klenk H.-P."/>
            <person name="Eisen J.A."/>
        </authorList>
    </citation>
    <scope>NUCLEOTIDE SEQUENCE [LARGE SCALE GENOMIC DNA]</scope>
    <source>
        <strain evidence="2">ATCC 49306 / DSM 6799 / DCB-1</strain>
    </source>
</reference>
<proteinExistence type="predicted"/>
<dbReference type="OrthoDB" id="1254750at2"/>
<evidence type="ECO:0000313" key="1">
    <source>
        <dbReference type="EMBL" id="AFM26882.1"/>
    </source>
</evidence>
<evidence type="ECO:0000313" key="2">
    <source>
        <dbReference type="Proteomes" id="UP000006055"/>
    </source>
</evidence>
<dbReference type="EMBL" id="CP003360">
    <property type="protein sequence ID" value="AFM26882.1"/>
    <property type="molecule type" value="Genomic_DNA"/>
</dbReference>
<dbReference type="KEGG" id="dti:Desti_4246"/>
<protein>
    <submittedName>
        <fullName evidence="1">Uncharacterized protein</fullName>
    </submittedName>
</protein>
<dbReference type="AlphaFoldDB" id="I4CBE1"/>
<keyword evidence="2" id="KW-1185">Reference proteome</keyword>
<accession>I4CBE1</accession>
<dbReference type="RefSeq" id="WP_014812002.1">
    <property type="nucleotide sequence ID" value="NC_018025.1"/>
</dbReference>
<organism evidence="1 2">
    <name type="scientific">Desulfomonile tiedjei (strain ATCC 49306 / DSM 6799 / DCB-1)</name>
    <dbReference type="NCBI Taxonomy" id="706587"/>
    <lineage>
        <taxon>Bacteria</taxon>
        <taxon>Pseudomonadati</taxon>
        <taxon>Thermodesulfobacteriota</taxon>
        <taxon>Desulfomonilia</taxon>
        <taxon>Desulfomonilales</taxon>
        <taxon>Desulfomonilaceae</taxon>
        <taxon>Desulfomonile</taxon>
    </lineage>
</organism>
<dbReference type="Proteomes" id="UP000006055">
    <property type="component" value="Chromosome"/>
</dbReference>
<dbReference type="HOGENOM" id="CLU_1188427_0_0_7"/>
<sequence>MIRALIRKYPAGTKPVFTRTVNPQRAVSCAMILIMGLGMFDLGHGFGAELRVPPSGQPEQMVSRIDYDPKLTDPFFKVNEWSYPDYDLEGTPLHKRPKNPPRLRHTAKCFSTSLGQEHRVRFCEAKLLDGVIDLFIHEDNPAFFDQLTIRIRNGMFTCQYWTGYKAPGKGDWIWTTKRQELTLDKKVYEKGDLIKGRIDFECAEKPTNPKYIWKYGDYLATIKVYGVFRTIVK</sequence>
<gene>
    <name evidence="1" type="ordered locus">Desti_4246</name>
</gene>